<protein>
    <submittedName>
        <fullName evidence="2">Uncharacterized protein</fullName>
    </submittedName>
</protein>
<feature type="compositionally biased region" description="Basic and acidic residues" evidence="1">
    <location>
        <begin position="101"/>
        <end position="116"/>
    </location>
</feature>
<evidence type="ECO:0000313" key="3">
    <source>
        <dbReference type="Proteomes" id="UP001307889"/>
    </source>
</evidence>
<accession>A0ABN7AAI5</accession>
<evidence type="ECO:0000313" key="2">
    <source>
        <dbReference type="EMBL" id="BES89334.1"/>
    </source>
</evidence>
<feature type="compositionally biased region" description="Polar residues" evidence="1">
    <location>
        <begin position="135"/>
        <end position="148"/>
    </location>
</feature>
<proteinExistence type="predicted"/>
<dbReference type="EMBL" id="AP028909">
    <property type="protein sequence ID" value="BES89334.1"/>
    <property type="molecule type" value="Genomic_DNA"/>
</dbReference>
<sequence length="176" mass="19588">MNELQRRGMDSVGGEPDPRTNNYGCRLLLRTNIFENSSGNFAFDAPPRTRGKEERAEVGRRIRRSGGFRPADANLFRLARETDRTAAVAIVNQTEDVWRPDTAGKVEPKAEQEQKSYARGPGWLYPLGPRGGGQINSRMGKTSKSIETTGFGFERTSYPILPSRNSSSPPRTERNG</sequence>
<name>A0ABN7AAI5_9HEMI</name>
<dbReference type="Proteomes" id="UP001307889">
    <property type="component" value="Chromosome 1"/>
</dbReference>
<gene>
    <name evidence="2" type="ORF">NTJ_02142</name>
</gene>
<feature type="region of interest" description="Disordered" evidence="1">
    <location>
        <begin position="101"/>
        <end position="176"/>
    </location>
</feature>
<evidence type="ECO:0000256" key="1">
    <source>
        <dbReference type="SAM" id="MobiDB-lite"/>
    </source>
</evidence>
<organism evidence="2 3">
    <name type="scientific">Nesidiocoris tenuis</name>
    <dbReference type="NCBI Taxonomy" id="355587"/>
    <lineage>
        <taxon>Eukaryota</taxon>
        <taxon>Metazoa</taxon>
        <taxon>Ecdysozoa</taxon>
        <taxon>Arthropoda</taxon>
        <taxon>Hexapoda</taxon>
        <taxon>Insecta</taxon>
        <taxon>Pterygota</taxon>
        <taxon>Neoptera</taxon>
        <taxon>Paraneoptera</taxon>
        <taxon>Hemiptera</taxon>
        <taxon>Heteroptera</taxon>
        <taxon>Panheteroptera</taxon>
        <taxon>Cimicomorpha</taxon>
        <taxon>Miridae</taxon>
        <taxon>Dicyphina</taxon>
        <taxon>Nesidiocoris</taxon>
    </lineage>
</organism>
<reference evidence="2 3" key="1">
    <citation type="submission" date="2023-09" db="EMBL/GenBank/DDBJ databases">
        <title>Nesidiocoris tenuis whole genome shotgun sequence.</title>
        <authorList>
            <person name="Shibata T."/>
            <person name="Shimoda M."/>
            <person name="Kobayashi T."/>
            <person name="Uehara T."/>
        </authorList>
    </citation>
    <scope>NUCLEOTIDE SEQUENCE [LARGE SCALE GENOMIC DNA]</scope>
    <source>
        <strain evidence="2 3">Japan</strain>
    </source>
</reference>
<keyword evidence="3" id="KW-1185">Reference proteome</keyword>
<feature type="region of interest" description="Disordered" evidence="1">
    <location>
        <begin position="1"/>
        <end position="22"/>
    </location>
</feature>